<dbReference type="EMBL" id="CAXIPQ010000005">
    <property type="protein sequence ID" value="CAL1351994.1"/>
    <property type="molecule type" value="Genomic_DNA"/>
</dbReference>
<dbReference type="AlphaFoldDB" id="A0AAV2C737"/>
<keyword evidence="3" id="KW-1185">Reference proteome</keyword>
<proteinExistence type="predicted"/>
<gene>
    <name evidence="2" type="ORF">LTRI10_LOCUS10252</name>
</gene>
<evidence type="ECO:0000313" key="2">
    <source>
        <dbReference type="EMBL" id="CAL1351994.1"/>
    </source>
</evidence>
<feature type="domain" description="Reverse transcriptase" evidence="1">
    <location>
        <begin position="23"/>
        <end position="106"/>
    </location>
</feature>
<sequence length="248" mass="27944">MEPLSSMLNRAVLTRQIPFHPQCKAIGLTRLSFADDLLIFTEGSSQALECLRNVLDVFYRLSGLRCNPLKCEVFFGGMAERSKQLAQDRSGFKEGRLSVRYLGVPLQSGSLSSIDCNLLIDKLASRIRSWRANKLTYAGKLQLISSVLYSITQFWMTVFMLPKKVINRIQKVCSDFLWYGEGTGRAKARWDLICLPKKEGGLGLRDLYTWNVACVWQNGLDASHAWGLVLGGLDRETQVKREITVVTS</sequence>
<comment type="caution">
    <text evidence="2">The sequence shown here is derived from an EMBL/GenBank/DDBJ whole genome shotgun (WGS) entry which is preliminary data.</text>
</comment>
<dbReference type="PANTHER" id="PTHR33116">
    <property type="entry name" value="REVERSE TRANSCRIPTASE ZINC-BINDING DOMAIN-CONTAINING PROTEIN-RELATED-RELATED"/>
    <property type="match status" value="1"/>
</dbReference>
<accession>A0AAV2C737</accession>
<dbReference type="PANTHER" id="PTHR33116:SF80">
    <property type="entry name" value="REVERSE TRANSCRIPTASE ZINC-BINDING DOMAIN-CONTAINING PROTEIN"/>
    <property type="match status" value="1"/>
</dbReference>
<dbReference type="InterPro" id="IPR000477">
    <property type="entry name" value="RT_dom"/>
</dbReference>
<evidence type="ECO:0000259" key="1">
    <source>
        <dbReference type="Pfam" id="PF00078"/>
    </source>
</evidence>
<reference evidence="2 3" key="1">
    <citation type="submission" date="2024-04" db="EMBL/GenBank/DDBJ databases">
        <authorList>
            <person name="Fracassetti M."/>
        </authorList>
    </citation>
    <scope>NUCLEOTIDE SEQUENCE [LARGE SCALE GENOMIC DNA]</scope>
</reference>
<organism evidence="2 3">
    <name type="scientific">Linum trigynum</name>
    <dbReference type="NCBI Taxonomy" id="586398"/>
    <lineage>
        <taxon>Eukaryota</taxon>
        <taxon>Viridiplantae</taxon>
        <taxon>Streptophyta</taxon>
        <taxon>Embryophyta</taxon>
        <taxon>Tracheophyta</taxon>
        <taxon>Spermatophyta</taxon>
        <taxon>Magnoliopsida</taxon>
        <taxon>eudicotyledons</taxon>
        <taxon>Gunneridae</taxon>
        <taxon>Pentapetalae</taxon>
        <taxon>rosids</taxon>
        <taxon>fabids</taxon>
        <taxon>Malpighiales</taxon>
        <taxon>Linaceae</taxon>
        <taxon>Linum</taxon>
    </lineage>
</organism>
<name>A0AAV2C737_9ROSI</name>
<dbReference type="Proteomes" id="UP001497516">
    <property type="component" value="Unassembled WGS sequence"/>
</dbReference>
<evidence type="ECO:0000313" key="3">
    <source>
        <dbReference type="Proteomes" id="UP001497516"/>
    </source>
</evidence>
<protein>
    <recommendedName>
        <fullName evidence="1">Reverse transcriptase domain-containing protein</fullName>
    </recommendedName>
</protein>
<dbReference type="Pfam" id="PF00078">
    <property type="entry name" value="RVT_1"/>
    <property type="match status" value="1"/>
</dbReference>